<dbReference type="SUPFAM" id="SSF81593">
    <property type="entry name" value="Nucleotidyltransferase substrate binding subunit/domain"/>
    <property type="match status" value="2"/>
</dbReference>
<dbReference type="InterPro" id="IPR005190">
    <property type="entry name" value="GlnE_rpt_dom"/>
</dbReference>
<evidence type="ECO:0000256" key="3">
    <source>
        <dbReference type="ARBA" id="ARBA00022741"/>
    </source>
</evidence>
<keyword evidence="4" id="KW-0067">ATP-binding</keyword>
<evidence type="ECO:0000313" key="10">
    <source>
        <dbReference type="Proteomes" id="UP000317315"/>
    </source>
</evidence>
<dbReference type="Gene3D" id="1.20.120.330">
    <property type="entry name" value="Nucleotidyltransferases domain 2"/>
    <property type="match status" value="2"/>
</dbReference>
<keyword evidence="10" id="KW-1185">Reference proteome</keyword>
<feature type="domain" description="PII-uridylyltransferase/Glutamine-synthetase adenylyltransferase" evidence="8">
    <location>
        <begin position="324"/>
        <end position="458"/>
    </location>
</feature>
<evidence type="ECO:0000256" key="1">
    <source>
        <dbReference type="ARBA" id="ARBA00022679"/>
    </source>
</evidence>
<keyword evidence="5" id="KW-0460">Magnesium</keyword>
<dbReference type="SUPFAM" id="SSF81301">
    <property type="entry name" value="Nucleotidyltransferase"/>
    <property type="match status" value="2"/>
</dbReference>
<gene>
    <name evidence="9" type="ORF">SAMN06269117_1024</name>
</gene>
<sequence length="884" mass="104065">MNFLLEKLKCSLNPEWLNLVRAVEERQEEFPNPRRALLFIEKLSNRLNCQFSDYLHGDFGFHLLLLFSYSQFLGEFLINHVELIEELRSIYRETFLPSDFRIEISTQDRRKFIDSLRVYKNLQIARVVLRDILHLAPFLELVRDTTLIHDACIKAAYDFAYRNLVKKYGKPSSNFIVVDMGKAGGFELNYSSDVDVIYVYGSRYGETEGGTYGKLQNHDFFTLLSREITELLSERTKEGICFVVDTRLRPNGSMGPLTNDIEALEQYYTAVARPWERIALLKARPSAGDIGGVGLEFLELANLFVYRKYIDLSLIEEVLRIKEMIRAKVSKKGGKIDLKLGKGGIREIEFIVQAFQVIYGGKYPQIRSKNTVVALKKLLNWGFLNRREYEELLNSYIFLRRAEHMLQVTNFRQTQTFHPESEEAEELSKKLGFKSRDEFLRELSSVMKRVNYYFNRFFPTKELKPLSSYTVEELERFGFKEPEEIKRFIDALFDSKSLSVEKKRKLDVLGTKLLKLIYEAPVSKTAIKNLLLFLETEEGQVFFFSVLSHENLLKLLIYLLSTKDFFLKRFRKSPEVLEHIFSPELIESPVNESSMEEFFKELQNLQLLKNTFEIVSLLRKRLGRTRIEEFFSELTSICDFCLKRRYEKLKPKFAVSSLGKCGSREMNVGSDLDLLFISKEKVEDETERAVDFVKSLEELGYEVDTRLRPFGEKGELVFTLSYLEKYLKETARTWERLAFTRFRFLVGDGRERAERIVREFLFKKPFNREVLNEILSMRERLEREFPSSTLKYAPGGVVDLEFVSYIYQLYSKKWLRHTLESLKALSQEEERFSKGEDLYRLIRQAETEKRLFSEITSLGDKINELRKEIRSFYREFVNWMTLKV</sequence>
<evidence type="ECO:0000256" key="5">
    <source>
        <dbReference type="ARBA" id="ARBA00022842"/>
    </source>
</evidence>
<dbReference type="Gene3D" id="3.30.460.10">
    <property type="entry name" value="Beta Polymerase, domain 2"/>
    <property type="match status" value="2"/>
</dbReference>
<dbReference type="AlphaFoldDB" id="A0A521AJB8"/>
<dbReference type="GO" id="GO:0005829">
    <property type="term" value="C:cytosol"/>
    <property type="evidence" value="ECO:0007669"/>
    <property type="project" value="TreeGrafter"/>
</dbReference>
<keyword evidence="2 9" id="KW-0548">Nucleotidyltransferase</keyword>
<feature type="domain" description="Glutamate-ammonia ligase adenylyltransferase repeated" evidence="7">
    <location>
        <begin position="64"/>
        <end position="289"/>
    </location>
</feature>
<protein>
    <submittedName>
        <fullName evidence="9">Glutamate-ammonia-ligase adenylyltransferase</fullName>
    </submittedName>
</protein>
<evidence type="ECO:0000259" key="7">
    <source>
        <dbReference type="Pfam" id="PF03710"/>
    </source>
</evidence>
<evidence type="ECO:0000259" key="8">
    <source>
        <dbReference type="Pfam" id="PF08335"/>
    </source>
</evidence>
<dbReference type="EMBL" id="FXTM01000002">
    <property type="protein sequence ID" value="SMO34906.1"/>
    <property type="molecule type" value="Genomic_DNA"/>
</dbReference>
<keyword evidence="1 9" id="KW-0808">Transferase</keyword>
<dbReference type="PANTHER" id="PTHR30621">
    <property type="entry name" value="GLUTAMINE SYNTHETASE ADENYLYLTRANSFERASE"/>
    <property type="match status" value="1"/>
</dbReference>
<dbReference type="GO" id="GO:0000820">
    <property type="term" value="P:regulation of glutamine family amino acid metabolic process"/>
    <property type="evidence" value="ECO:0007669"/>
    <property type="project" value="TreeGrafter"/>
</dbReference>
<keyword evidence="9" id="KW-0436">Ligase</keyword>
<dbReference type="RefSeq" id="WP_142933560.1">
    <property type="nucleotide sequence ID" value="NZ_FXTM01000002.1"/>
</dbReference>
<dbReference type="PANTHER" id="PTHR30621:SF0">
    <property type="entry name" value="BIFUNCTIONAL GLUTAMINE SYNTHETASE ADENYLYLTRANSFERASE_ADENYLYL-REMOVING ENZYME"/>
    <property type="match status" value="1"/>
</dbReference>
<accession>A0A521AJB8</accession>
<dbReference type="InterPro" id="IPR023057">
    <property type="entry name" value="GlnE"/>
</dbReference>
<feature type="domain" description="Glutamate-ammonia ligase adenylyltransferase repeated" evidence="7">
    <location>
        <begin position="650"/>
        <end position="752"/>
    </location>
</feature>
<keyword evidence="3" id="KW-0547">Nucleotide-binding</keyword>
<organism evidence="9 10">
    <name type="scientific">Balnearium lithotrophicum</name>
    <dbReference type="NCBI Taxonomy" id="223788"/>
    <lineage>
        <taxon>Bacteria</taxon>
        <taxon>Pseudomonadati</taxon>
        <taxon>Aquificota</taxon>
        <taxon>Aquificia</taxon>
        <taxon>Desulfurobacteriales</taxon>
        <taxon>Desulfurobacteriaceae</taxon>
        <taxon>Balnearium</taxon>
    </lineage>
</organism>
<dbReference type="Proteomes" id="UP000317315">
    <property type="component" value="Unassembled WGS sequence"/>
</dbReference>
<evidence type="ECO:0000313" key="9">
    <source>
        <dbReference type="EMBL" id="SMO34906.1"/>
    </source>
</evidence>
<dbReference type="GO" id="GO:0005524">
    <property type="term" value="F:ATP binding"/>
    <property type="evidence" value="ECO:0007669"/>
    <property type="project" value="UniProtKB-KW"/>
</dbReference>
<dbReference type="InterPro" id="IPR043519">
    <property type="entry name" value="NT_sf"/>
</dbReference>
<evidence type="ECO:0000256" key="2">
    <source>
        <dbReference type="ARBA" id="ARBA00022695"/>
    </source>
</evidence>
<evidence type="ECO:0000256" key="6">
    <source>
        <dbReference type="ARBA" id="ARBA00023268"/>
    </source>
</evidence>
<proteinExistence type="predicted"/>
<name>A0A521AJB8_9BACT</name>
<evidence type="ECO:0000256" key="4">
    <source>
        <dbReference type="ARBA" id="ARBA00022840"/>
    </source>
</evidence>
<dbReference type="Pfam" id="PF08335">
    <property type="entry name" value="GlnD_UR_UTase"/>
    <property type="match status" value="1"/>
</dbReference>
<dbReference type="CDD" id="cd05401">
    <property type="entry name" value="NT_GlnE_GlnD_like"/>
    <property type="match status" value="2"/>
</dbReference>
<dbReference type="GO" id="GO:0008882">
    <property type="term" value="F:[glutamate-ammonia-ligase] adenylyltransferase activity"/>
    <property type="evidence" value="ECO:0007669"/>
    <property type="project" value="InterPro"/>
</dbReference>
<dbReference type="InterPro" id="IPR013546">
    <property type="entry name" value="PII_UdlTrfase/GS_AdlTrfase"/>
</dbReference>
<dbReference type="GO" id="GO:0016874">
    <property type="term" value="F:ligase activity"/>
    <property type="evidence" value="ECO:0007669"/>
    <property type="project" value="UniProtKB-KW"/>
</dbReference>
<dbReference type="Pfam" id="PF03710">
    <property type="entry name" value="GlnE"/>
    <property type="match status" value="2"/>
</dbReference>
<reference evidence="9 10" key="1">
    <citation type="submission" date="2017-05" db="EMBL/GenBank/DDBJ databases">
        <authorList>
            <person name="Varghese N."/>
            <person name="Submissions S."/>
        </authorList>
    </citation>
    <scope>NUCLEOTIDE SEQUENCE [LARGE SCALE GENOMIC DNA]</scope>
    <source>
        <strain evidence="9 10">DSM 16304</strain>
    </source>
</reference>
<keyword evidence="6" id="KW-0511">Multifunctional enzyme</keyword>
<dbReference type="OrthoDB" id="9759366at2"/>